<evidence type="ECO:0000256" key="2">
    <source>
        <dbReference type="ARBA" id="ARBA00022801"/>
    </source>
</evidence>
<feature type="region of interest" description="Disordered" evidence="4">
    <location>
        <begin position="118"/>
        <end position="139"/>
    </location>
</feature>
<dbReference type="EMBL" id="JAIFTL010000006">
    <property type="protein sequence ID" value="KAG9327281.1"/>
    <property type="molecule type" value="Genomic_DNA"/>
</dbReference>
<gene>
    <name evidence="6" type="ORF">KVV02_007057</name>
</gene>
<dbReference type="Gene3D" id="2.60.200.20">
    <property type="match status" value="1"/>
</dbReference>
<organism evidence="6 7">
    <name type="scientific">Mortierella alpina</name>
    <name type="common">Oleaginous fungus</name>
    <name type="synonym">Mortierella renispora</name>
    <dbReference type="NCBI Taxonomy" id="64518"/>
    <lineage>
        <taxon>Eukaryota</taxon>
        <taxon>Fungi</taxon>
        <taxon>Fungi incertae sedis</taxon>
        <taxon>Mucoromycota</taxon>
        <taxon>Mortierellomycotina</taxon>
        <taxon>Mortierellomycetes</taxon>
        <taxon>Mortierellales</taxon>
        <taxon>Mortierellaceae</taxon>
        <taxon>Mortierella</taxon>
    </lineage>
</organism>
<comment type="subcellular location">
    <subcellularLocation>
        <location evidence="1">Nucleus</location>
    </subcellularLocation>
</comment>
<reference evidence="6" key="1">
    <citation type="submission" date="2021-07" db="EMBL/GenBank/DDBJ databases">
        <title>Draft genome of Mortierella alpina, strain LL118, isolated from an aspen leaf litter sample.</title>
        <authorList>
            <person name="Yang S."/>
            <person name="Vinatzer B.A."/>
        </authorList>
    </citation>
    <scope>NUCLEOTIDE SEQUENCE</scope>
    <source>
        <strain evidence="6">LL118</strain>
    </source>
</reference>
<dbReference type="InterPro" id="IPR008984">
    <property type="entry name" value="SMAD_FHA_dom_sf"/>
</dbReference>
<feature type="compositionally biased region" description="Polar residues" evidence="4">
    <location>
        <begin position="196"/>
        <end position="207"/>
    </location>
</feature>
<evidence type="ECO:0000259" key="5">
    <source>
        <dbReference type="Pfam" id="PF17913"/>
    </source>
</evidence>
<name>A0A9P8D2G4_MORAP</name>
<feature type="compositionally biased region" description="Acidic residues" evidence="4">
    <location>
        <begin position="178"/>
        <end position="191"/>
    </location>
</feature>
<evidence type="ECO:0000313" key="6">
    <source>
        <dbReference type="EMBL" id="KAG9327281.1"/>
    </source>
</evidence>
<dbReference type="Pfam" id="PF17913">
    <property type="entry name" value="FHA_2"/>
    <property type="match status" value="1"/>
</dbReference>
<evidence type="ECO:0000256" key="4">
    <source>
        <dbReference type="SAM" id="MobiDB-lite"/>
    </source>
</evidence>
<feature type="region of interest" description="Disordered" evidence="4">
    <location>
        <begin position="160"/>
        <end position="227"/>
    </location>
</feature>
<protein>
    <recommendedName>
        <fullName evidence="5">PNK FHA domain-containing protein</fullName>
    </recommendedName>
</protein>
<evidence type="ECO:0000313" key="7">
    <source>
        <dbReference type="Proteomes" id="UP000717515"/>
    </source>
</evidence>
<dbReference type="AlphaFoldDB" id="A0A9P8D2G4"/>
<accession>A0A9P8D2G4</accession>
<feature type="compositionally biased region" description="Polar residues" evidence="4">
    <location>
        <begin position="126"/>
        <end position="135"/>
    </location>
</feature>
<dbReference type="SUPFAM" id="SSF49879">
    <property type="entry name" value="SMAD/FHA domain"/>
    <property type="match status" value="1"/>
</dbReference>
<sequence length="227" mass="24424">MHTAPAVATFRLNSTGQTLSLRQGDSLLLGRGSFTGITSSHISRKQGKRHFGHPLVTIQVGSNGAGVTVTRLGTNRSMLNGKDLPKDVLVPVKNKDILTLLELQHPITIEVHSPEQAVDKSAISAGPSSSKQQARPSDVKGLRDAVFALPIKEAQQPNYNVALQGKVQTPPVQRMDMDDSPENTSDSEPDDKDNQRLQNTSDISAESSLICEDLSDLEDNSHTGKTA</sequence>
<dbReference type="GO" id="GO:0005634">
    <property type="term" value="C:nucleus"/>
    <property type="evidence" value="ECO:0007669"/>
    <property type="project" value="UniProtKB-SubCell"/>
</dbReference>
<dbReference type="Proteomes" id="UP000717515">
    <property type="component" value="Unassembled WGS sequence"/>
</dbReference>
<proteinExistence type="predicted"/>
<keyword evidence="3" id="KW-0539">Nucleus</keyword>
<evidence type="ECO:0000256" key="3">
    <source>
        <dbReference type="ARBA" id="ARBA00023242"/>
    </source>
</evidence>
<dbReference type="CDD" id="cd22671">
    <property type="entry name" value="FHA_APTX-like"/>
    <property type="match status" value="1"/>
</dbReference>
<comment type="caution">
    <text evidence="6">The sequence shown here is derived from an EMBL/GenBank/DDBJ whole genome shotgun (WGS) entry which is preliminary data.</text>
</comment>
<keyword evidence="2" id="KW-0378">Hydrolase</keyword>
<dbReference type="GO" id="GO:0016787">
    <property type="term" value="F:hydrolase activity"/>
    <property type="evidence" value="ECO:0007669"/>
    <property type="project" value="UniProtKB-KW"/>
</dbReference>
<feature type="domain" description="PNK FHA" evidence="5">
    <location>
        <begin position="13"/>
        <end position="86"/>
    </location>
</feature>
<feature type="compositionally biased region" description="Polar residues" evidence="4">
    <location>
        <begin position="160"/>
        <end position="171"/>
    </location>
</feature>
<dbReference type="InterPro" id="IPR041388">
    <property type="entry name" value="FHA_2"/>
</dbReference>
<evidence type="ECO:0000256" key="1">
    <source>
        <dbReference type="ARBA" id="ARBA00004123"/>
    </source>
</evidence>